<dbReference type="InterPro" id="IPR002933">
    <property type="entry name" value="Peptidase_M20"/>
</dbReference>
<evidence type="ECO:0000256" key="5">
    <source>
        <dbReference type="ARBA" id="ARBA00023285"/>
    </source>
</evidence>
<keyword evidence="4" id="KW-0862">Zinc</keyword>
<keyword evidence="5" id="KW-0170">Cobalt</keyword>
<accession>A0ABT3JX13</accession>
<dbReference type="SUPFAM" id="SSF55031">
    <property type="entry name" value="Bacterial exopeptidase dimerisation domain"/>
    <property type="match status" value="1"/>
</dbReference>
<dbReference type="PANTHER" id="PTHR43808:SF10">
    <property type="entry name" value="BLL3749 PROTEIN"/>
    <property type="match status" value="1"/>
</dbReference>
<dbReference type="PANTHER" id="PTHR43808">
    <property type="entry name" value="ACETYLORNITHINE DEACETYLASE"/>
    <property type="match status" value="1"/>
</dbReference>
<evidence type="ECO:0000256" key="3">
    <source>
        <dbReference type="ARBA" id="ARBA00022801"/>
    </source>
</evidence>
<sequence>MFPKSIAILLACCIAPAWAQTAVVRDDALLAAATAEAPATLATLERLVDTETGTDDAVGMAEMSDLLEKQLQALGFSVTRHPTTGARVGGASVGENIVGRLRGDGGSNLLLMAHMDTVYTRGSLALAPFRVDGNRAYGPGIADAKSGIAVILHAIKLLQDRGFGDFGTLTVLFNTDEEQGSAGSSALIEKLAGESDAIFSFEPTGIRPEGLTYGTSGIGSVVATVSGKSAHAGVAPELGANALVAAADFVQRTTDLDQGPGKLRFNWTVARAGAVRNIVPDSATLEADVRYPTNASFEALVADVAQRAAEPGIEGTRIEIATDPGRPAFTADDASKALIARAVAIYGSLGHELAVAPIIGGGTDAAFAARSGKPVIEALGLPGYGYHTNDDEYVLVDAIPRRLYLAAQLIMDVAREK</sequence>
<comment type="caution">
    <text evidence="8">The sequence shown here is derived from an EMBL/GenBank/DDBJ whole genome shotgun (WGS) entry which is preliminary data.</text>
</comment>
<comment type="cofactor">
    <cofactor evidence="1">
        <name>Zn(2+)</name>
        <dbReference type="ChEBI" id="CHEBI:29105"/>
    </cofactor>
</comment>
<dbReference type="Gene3D" id="3.40.630.10">
    <property type="entry name" value="Zn peptidases"/>
    <property type="match status" value="1"/>
</dbReference>
<dbReference type="CDD" id="cd03885">
    <property type="entry name" value="M20_CPDG2"/>
    <property type="match status" value="1"/>
</dbReference>
<keyword evidence="9" id="KW-1185">Reference proteome</keyword>
<feature type="signal peptide" evidence="6">
    <location>
        <begin position="1"/>
        <end position="19"/>
    </location>
</feature>
<dbReference type="Pfam" id="PF01546">
    <property type="entry name" value="Peptidase_M20"/>
    <property type="match status" value="1"/>
</dbReference>
<dbReference type="InterPro" id="IPR017150">
    <property type="entry name" value="Pept_M20_glutamate_carboxypep"/>
</dbReference>
<name>A0ABT3JX13_9XANT</name>
<evidence type="ECO:0000313" key="9">
    <source>
        <dbReference type="Proteomes" id="UP001209922"/>
    </source>
</evidence>
<evidence type="ECO:0000259" key="7">
    <source>
        <dbReference type="Pfam" id="PF07687"/>
    </source>
</evidence>
<dbReference type="InterPro" id="IPR011650">
    <property type="entry name" value="Peptidase_M20_dimer"/>
</dbReference>
<evidence type="ECO:0000256" key="4">
    <source>
        <dbReference type="ARBA" id="ARBA00022833"/>
    </source>
</evidence>
<protein>
    <submittedName>
        <fullName evidence="8">Glutamate carboxypeptidase</fullName>
    </submittedName>
</protein>
<organism evidence="8 9">
    <name type="scientific">Xanthomonas chitinilytica</name>
    <dbReference type="NCBI Taxonomy" id="2989819"/>
    <lineage>
        <taxon>Bacteria</taxon>
        <taxon>Pseudomonadati</taxon>
        <taxon>Pseudomonadota</taxon>
        <taxon>Gammaproteobacteria</taxon>
        <taxon>Lysobacterales</taxon>
        <taxon>Lysobacteraceae</taxon>
        <taxon>Xanthomonas</taxon>
    </lineage>
</organism>
<feature type="domain" description="Peptidase M20 dimerisation" evidence="7">
    <location>
        <begin position="213"/>
        <end position="314"/>
    </location>
</feature>
<keyword evidence="6" id="KW-0732">Signal</keyword>
<evidence type="ECO:0000256" key="1">
    <source>
        <dbReference type="ARBA" id="ARBA00001947"/>
    </source>
</evidence>
<dbReference type="EMBL" id="JAPCHY010000008">
    <property type="protein sequence ID" value="MCW4473022.1"/>
    <property type="molecule type" value="Genomic_DNA"/>
</dbReference>
<dbReference type="InterPro" id="IPR050072">
    <property type="entry name" value="Peptidase_M20A"/>
</dbReference>
<feature type="chain" id="PRO_5046468185" evidence="6">
    <location>
        <begin position="20"/>
        <end position="417"/>
    </location>
</feature>
<keyword evidence="8" id="KW-0645">Protease</keyword>
<keyword evidence="2" id="KW-0479">Metal-binding</keyword>
<evidence type="ECO:0000256" key="6">
    <source>
        <dbReference type="SAM" id="SignalP"/>
    </source>
</evidence>
<dbReference type="PROSITE" id="PS00758">
    <property type="entry name" value="ARGE_DAPE_CPG2_1"/>
    <property type="match status" value="1"/>
</dbReference>
<keyword evidence="3" id="KW-0378">Hydrolase</keyword>
<keyword evidence="8" id="KW-0121">Carboxypeptidase</keyword>
<reference evidence="8 9" key="1">
    <citation type="submission" date="2022-10" db="EMBL/GenBank/DDBJ databases">
        <title>Xanthomonas sp. H13-6.</title>
        <authorList>
            <person name="Liu X."/>
            <person name="Deng Z."/>
            <person name="Jiang Y."/>
            <person name="Yu T."/>
            <person name="Ai J."/>
        </authorList>
    </citation>
    <scope>NUCLEOTIDE SEQUENCE [LARGE SCALE GENOMIC DNA]</scope>
    <source>
        <strain evidence="8 9">H13-6</strain>
    </source>
</reference>
<dbReference type="SUPFAM" id="SSF53187">
    <property type="entry name" value="Zn-dependent exopeptidases"/>
    <property type="match status" value="1"/>
</dbReference>
<dbReference type="Proteomes" id="UP001209922">
    <property type="component" value="Unassembled WGS sequence"/>
</dbReference>
<proteinExistence type="predicted"/>
<dbReference type="Gene3D" id="3.30.70.360">
    <property type="match status" value="1"/>
</dbReference>
<evidence type="ECO:0000313" key="8">
    <source>
        <dbReference type="EMBL" id="MCW4473022.1"/>
    </source>
</evidence>
<dbReference type="PROSITE" id="PS00759">
    <property type="entry name" value="ARGE_DAPE_CPG2_2"/>
    <property type="match status" value="1"/>
</dbReference>
<dbReference type="InterPro" id="IPR036264">
    <property type="entry name" value="Bact_exopeptidase_dim_dom"/>
</dbReference>
<dbReference type="NCBIfam" id="NF004788">
    <property type="entry name" value="PRK06133.1"/>
    <property type="match status" value="1"/>
</dbReference>
<evidence type="ECO:0000256" key="2">
    <source>
        <dbReference type="ARBA" id="ARBA00022723"/>
    </source>
</evidence>
<dbReference type="PIRSF" id="PIRSF037238">
    <property type="entry name" value="Carboxypeptidase_G2"/>
    <property type="match status" value="1"/>
</dbReference>
<dbReference type="GO" id="GO:0004180">
    <property type="term" value="F:carboxypeptidase activity"/>
    <property type="evidence" value="ECO:0007669"/>
    <property type="project" value="UniProtKB-KW"/>
</dbReference>
<dbReference type="InterPro" id="IPR001261">
    <property type="entry name" value="ArgE/DapE_CS"/>
</dbReference>
<dbReference type="Pfam" id="PF07687">
    <property type="entry name" value="M20_dimer"/>
    <property type="match status" value="1"/>
</dbReference>
<gene>
    <name evidence="8" type="ORF">OK345_10955</name>
</gene>
<dbReference type="RefSeq" id="WP_265128006.1">
    <property type="nucleotide sequence ID" value="NZ_JAPCHY010000008.1"/>
</dbReference>